<dbReference type="STRING" id="4081.K4BRZ3"/>
<proteinExistence type="predicted"/>
<keyword evidence="5" id="KW-0539">Nucleus</keyword>
<evidence type="ECO:0000256" key="1">
    <source>
        <dbReference type="ARBA" id="ARBA00004123"/>
    </source>
</evidence>
<reference evidence="7" key="2">
    <citation type="submission" date="2015-06" db="UniProtKB">
        <authorList>
            <consortium name="EnsemblPlants"/>
        </authorList>
    </citation>
    <scope>IDENTIFICATION</scope>
    <source>
        <strain evidence="7">cv. Heinz 1706</strain>
    </source>
</reference>
<dbReference type="HOGENOM" id="CLU_064604_0_0_1"/>
<dbReference type="GO" id="GO:0006355">
    <property type="term" value="P:regulation of DNA-templated transcription"/>
    <property type="evidence" value="ECO:0000318"/>
    <property type="project" value="GO_Central"/>
</dbReference>
<keyword evidence="3" id="KW-0238">DNA-binding</keyword>
<evidence type="ECO:0000256" key="3">
    <source>
        <dbReference type="ARBA" id="ARBA00023125"/>
    </source>
</evidence>
<evidence type="ECO:0000313" key="7">
    <source>
        <dbReference type="EnsemblPlants" id="Solyc04g050210.1.1"/>
    </source>
</evidence>
<dbReference type="PROSITE" id="PS50811">
    <property type="entry name" value="WRKY"/>
    <property type="match status" value="1"/>
</dbReference>
<comment type="subcellular location">
    <subcellularLocation>
        <location evidence="1">Nucleus</location>
    </subcellularLocation>
</comment>
<dbReference type="InterPro" id="IPR044810">
    <property type="entry name" value="WRKY_plant"/>
</dbReference>
<dbReference type="PANTHER" id="PTHR32096">
    <property type="entry name" value="WRKY TRANSCRIPTION FACTOR 30-RELATED-RELATED"/>
    <property type="match status" value="1"/>
</dbReference>
<dbReference type="SMART" id="SM00774">
    <property type="entry name" value="WRKY"/>
    <property type="match status" value="1"/>
</dbReference>
<dbReference type="PaxDb" id="4081-Solyc04g050210.1.1"/>
<dbReference type="Proteomes" id="UP000004994">
    <property type="component" value="Chromosome 4"/>
</dbReference>
<dbReference type="SMR" id="K4BRZ3"/>
<dbReference type="eggNOG" id="ENOG502QW38">
    <property type="taxonomic scope" value="Eukaryota"/>
</dbReference>
<dbReference type="Gramene" id="Solyc04g050210.1.1">
    <property type="protein sequence ID" value="Solyc04g050210.1.1"/>
    <property type="gene ID" value="Solyc04g050210.1"/>
</dbReference>
<dbReference type="SUPFAM" id="SSF118290">
    <property type="entry name" value="WRKY DNA-binding domain"/>
    <property type="match status" value="1"/>
</dbReference>
<dbReference type="PhylomeDB" id="K4BRZ3"/>
<dbReference type="GO" id="GO:0000976">
    <property type="term" value="F:transcription cis-regulatory region binding"/>
    <property type="evidence" value="ECO:0000318"/>
    <property type="project" value="GO_Central"/>
</dbReference>
<name>K4BRZ3_SOLLC</name>
<dbReference type="Pfam" id="PF03106">
    <property type="entry name" value="WRKY"/>
    <property type="match status" value="1"/>
</dbReference>
<dbReference type="AlphaFoldDB" id="K4BRZ3"/>
<accession>K4BRZ3</accession>
<dbReference type="GO" id="GO:0003700">
    <property type="term" value="F:DNA-binding transcription factor activity"/>
    <property type="evidence" value="ECO:0000318"/>
    <property type="project" value="GO_Central"/>
</dbReference>
<keyword evidence="2" id="KW-0805">Transcription regulation</keyword>
<feature type="domain" description="WRKY" evidence="6">
    <location>
        <begin position="227"/>
        <end position="293"/>
    </location>
</feature>
<dbReference type="EnsemblPlants" id="Solyc04g050210.1.1">
    <property type="protein sequence ID" value="Solyc04g050210.1.1"/>
    <property type="gene ID" value="Solyc04g050210.1"/>
</dbReference>
<dbReference type="InterPro" id="IPR036576">
    <property type="entry name" value="WRKY_dom_sf"/>
</dbReference>
<evidence type="ECO:0000256" key="4">
    <source>
        <dbReference type="ARBA" id="ARBA00023163"/>
    </source>
</evidence>
<dbReference type="OMA" id="NDIWIWR"/>
<dbReference type="InParanoid" id="K4BRZ3"/>
<dbReference type="GO" id="GO:0005634">
    <property type="term" value="C:nucleus"/>
    <property type="evidence" value="ECO:0000318"/>
    <property type="project" value="GO_Central"/>
</dbReference>
<organism evidence="7">
    <name type="scientific">Solanum lycopersicum</name>
    <name type="common">Tomato</name>
    <name type="synonym">Lycopersicon esculentum</name>
    <dbReference type="NCBI Taxonomy" id="4081"/>
    <lineage>
        <taxon>Eukaryota</taxon>
        <taxon>Viridiplantae</taxon>
        <taxon>Streptophyta</taxon>
        <taxon>Embryophyta</taxon>
        <taxon>Tracheophyta</taxon>
        <taxon>Spermatophyta</taxon>
        <taxon>Magnoliopsida</taxon>
        <taxon>eudicotyledons</taxon>
        <taxon>Gunneridae</taxon>
        <taxon>Pentapetalae</taxon>
        <taxon>asterids</taxon>
        <taxon>lamiids</taxon>
        <taxon>Solanales</taxon>
        <taxon>Solanaceae</taxon>
        <taxon>Solanoideae</taxon>
        <taxon>Solaneae</taxon>
        <taxon>Solanum</taxon>
        <taxon>Solanum subgen. Lycopersicon</taxon>
    </lineage>
</organism>
<evidence type="ECO:0000256" key="5">
    <source>
        <dbReference type="ARBA" id="ARBA00023242"/>
    </source>
</evidence>
<reference evidence="7" key="1">
    <citation type="journal article" date="2012" name="Nature">
        <title>The tomato genome sequence provides insights into fleshy fruit evolution.</title>
        <authorList>
            <consortium name="Tomato Genome Consortium"/>
        </authorList>
    </citation>
    <scope>NUCLEOTIDE SEQUENCE [LARGE SCALE GENOMIC DNA]</scope>
    <source>
        <strain evidence="7">cv. Heinz 1706</strain>
    </source>
</reference>
<dbReference type="PANTHER" id="PTHR32096:SF80">
    <property type="entry name" value="WRKY TRANSCRIPTION FACTOR 27-RELATED"/>
    <property type="match status" value="1"/>
</dbReference>
<dbReference type="InterPro" id="IPR003657">
    <property type="entry name" value="WRKY_dom"/>
</dbReference>
<evidence type="ECO:0000313" key="8">
    <source>
        <dbReference type="Proteomes" id="UP000004994"/>
    </source>
</evidence>
<keyword evidence="4" id="KW-0804">Transcription</keyword>
<sequence>MEDDSWDIGAVVRSCNFNRPDNVVAPELEFETHLNNILNSFDALLDPEMTIFNGSSETFSLDFQTAHQEKPDAIVTSFDINRVYNVVAPNLEFETYLNNILNSFDALLAPDMTIFNGLSEIFSLDFQTAHQEKLDDQITINQSCNQQLYLDMIQQSQFIQQSSFPPLSTIVACVPPTTTTPKECIDLQQQLDIGANIYPNLTNVMKTPLIQTTTRKNQSIRITYELLQEELTNDIWTWRKYGQKHIKDSPFPRNYYKCSTSKLCKAKKKIEKSPRDEKIFLVSYSDEHNHDPPMNHKKHASCNSSYELKLPKGINIVPKTSTLSASNSSSKCVRHSSDVASSIITTMPPLEIRREKNDCCDCGGQM</sequence>
<keyword evidence="8" id="KW-1185">Reference proteome</keyword>
<evidence type="ECO:0000259" key="6">
    <source>
        <dbReference type="PROSITE" id="PS50811"/>
    </source>
</evidence>
<protein>
    <recommendedName>
        <fullName evidence="6">WRKY domain-containing protein</fullName>
    </recommendedName>
</protein>
<dbReference type="Gene3D" id="2.20.25.80">
    <property type="entry name" value="WRKY domain"/>
    <property type="match status" value="1"/>
</dbReference>
<evidence type="ECO:0000256" key="2">
    <source>
        <dbReference type="ARBA" id="ARBA00023015"/>
    </source>
</evidence>